<name>A0AAV2HYK5_LYMST</name>
<dbReference type="InterPro" id="IPR008983">
    <property type="entry name" value="Tumour_necrosis_fac-like_dom"/>
</dbReference>
<reference evidence="3 4" key="1">
    <citation type="submission" date="2024-04" db="EMBL/GenBank/DDBJ databases">
        <authorList>
            <consortium name="Genoscope - CEA"/>
            <person name="William W."/>
        </authorList>
    </citation>
    <scope>NUCLEOTIDE SEQUENCE [LARGE SCALE GENOMIC DNA]</scope>
</reference>
<protein>
    <recommendedName>
        <fullName evidence="2">C1q domain-containing protein</fullName>
    </recommendedName>
</protein>
<keyword evidence="4" id="KW-1185">Reference proteome</keyword>
<dbReference type="Proteomes" id="UP001497497">
    <property type="component" value="Unassembled WGS sequence"/>
</dbReference>
<organism evidence="3 4">
    <name type="scientific">Lymnaea stagnalis</name>
    <name type="common">Great pond snail</name>
    <name type="synonym">Helix stagnalis</name>
    <dbReference type="NCBI Taxonomy" id="6523"/>
    <lineage>
        <taxon>Eukaryota</taxon>
        <taxon>Metazoa</taxon>
        <taxon>Spiralia</taxon>
        <taxon>Lophotrochozoa</taxon>
        <taxon>Mollusca</taxon>
        <taxon>Gastropoda</taxon>
        <taxon>Heterobranchia</taxon>
        <taxon>Euthyneura</taxon>
        <taxon>Panpulmonata</taxon>
        <taxon>Hygrophila</taxon>
        <taxon>Lymnaeoidea</taxon>
        <taxon>Lymnaeidae</taxon>
        <taxon>Lymnaea</taxon>
    </lineage>
</organism>
<feature type="domain" description="C1q" evidence="2">
    <location>
        <begin position="350"/>
        <end position="491"/>
    </location>
</feature>
<keyword evidence="1" id="KW-0175">Coiled coil</keyword>
<gene>
    <name evidence="3" type="ORF">GSLYS_00011949001</name>
</gene>
<dbReference type="Gene3D" id="2.60.120.40">
    <property type="match status" value="1"/>
</dbReference>
<dbReference type="EMBL" id="CAXITT010000286">
    <property type="protein sequence ID" value="CAL1538128.1"/>
    <property type="molecule type" value="Genomic_DNA"/>
</dbReference>
<feature type="coiled-coil region" evidence="1">
    <location>
        <begin position="308"/>
        <end position="349"/>
    </location>
</feature>
<comment type="caution">
    <text evidence="3">The sequence shown here is derived from an EMBL/GenBank/DDBJ whole genome shotgun (WGS) entry which is preliminary data.</text>
</comment>
<proteinExistence type="predicted"/>
<evidence type="ECO:0000313" key="4">
    <source>
        <dbReference type="Proteomes" id="UP001497497"/>
    </source>
</evidence>
<evidence type="ECO:0000259" key="2">
    <source>
        <dbReference type="PROSITE" id="PS50871"/>
    </source>
</evidence>
<dbReference type="SUPFAM" id="SSF49842">
    <property type="entry name" value="TNF-like"/>
    <property type="match status" value="1"/>
</dbReference>
<dbReference type="PROSITE" id="PS50871">
    <property type="entry name" value="C1Q"/>
    <property type="match status" value="1"/>
</dbReference>
<accession>A0AAV2HYK5</accession>
<dbReference type="AlphaFoldDB" id="A0AAV2HYK5"/>
<dbReference type="Gene3D" id="1.10.287.1490">
    <property type="match status" value="1"/>
</dbReference>
<evidence type="ECO:0000313" key="3">
    <source>
        <dbReference type="EMBL" id="CAL1538128.1"/>
    </source>
</evidence>
<dbReference type="InterPro" id="IPR001073">
    <property type="entry name" value="C1q_dom"/>
</dbReference>
<evidence type="ECO:0000256" key="1">
    <source>
        <dbReference type="SAM" id="Coils"/>
    </source>
</evidence>
<sequence length="491" mass="56380">MPPSYQVDAVSVLLKQLDVQRRNLMSMLDRTNSVLNQFKVWSDGKENETSFLSMCHAIEDALKYVSTKCLEITREHNVEAGGFEEKFEQLREPTGVEILHKPHVRNEVIEISPKEEEQFISEQLKARIDVMEEAMSSITKTFFQHQADTDKAVKECTSKFMARVDEIESIFKKDSKKSNVTYNQLQTCKQNVKKLQENGLEYCSKIDCIVKETSSANVDISVMRQQINSLTKRVEENEGAIRSCEDLLSPLKNNVDNMSQLLHKSKQMLLEFQDEQHKNFDKMQQQISGVDEQCGTRCNLLYKKLAPLEKFQDSLKKESSALEEKQKKVDRLCFKVSKLEDQMNIMENQTVKKHSGFSTSLRKGYAAFTWFKGNSWQPAAQPTTDVRCNLGNHFNPTTGIYTAPIDNVYLIGLFICKDKSTSEKVSMVLDISKRTTANQLCVLQRLSVYENETKGSLIIIEELKKDEQLILGPYDYVKNVESSYFFCFGLN</sequence>